<evidence type="ECO:0000313" key="2">
    <source>
        <dbReference type="Proteomes" id="UP001595191"/>
    </source>
</evidence>
<dbReference type="EMBL" id="JBHFPV010000001">
    <property type="protein sequence ID" value="MFH6601933.1"/>
    <property type="molecule type" value="Genomic_DNA"/>
</dbReference>
<evidence type="ECO:0000313" key="1">
    <source>
        <dbReference type="EMBL" id="MFH6601933.1"/>
    </source>
</evidence>
<comment type="caution">
    <text evidence="1">The sequence shown here is derived from an EMBL/GenBank/DDBJ whole genome shotgun (WGS) entry which is preliminary data.</text>
</comment>
<dbReference type="Proteomes" id="UP001595191">
    <property type="component" value="Unassembled WGS sequence"/>
</dbReference>
<protein>
    <submittedName>
        <fullName evidence="1">Uncharacterized protein</fullName>
    </submittedName>
</protein>
<sequence>MNMTQIPFKSFVLALGLISIGAYGQKQTKTFEERFKVADGAVLDINTSHADIEFETWNNNEIFIQAIIELDGVSDEEAKDYFESDNLEILGNSKKVTITSEAENSWLFGHSVDVLDNFDFQFEYPVIPNMDSLDFAFAVIPEIADFPDLFEVPPMPPMPMAEFDYDAFKKDGKNYLEEWQKEFSKSFDKDYEKKLEEWSKCMAESRAKQEEKRALLMEKRQKDRADLLEKREKLDQKRAEMQERKRALLEQSREKEELARRRLKGIVIDRDSLRGSPNMFYFSNGAEKRKYKVKKTIKVKLPKSVKIKMNVRHGEVKLAENTRNLNAKLSYAALLASTIDGDATVITASYSPVSVQRWNYGQLQTSYSDKVDLKEVLNLRLSATSSDVVIDRLIKSAYIKNDLGPLRINKVGDDFKTLDVSLQNAEMDCELPSSSFTVYVNGISSKFTCPANLQLERTENLNSLVQKGYHKSKNTDRSITINSKFSDVVLKE</sequence>
<name>A0ACC7LEI6_9FLAO</name>
<reference evidence="1" key="1">
    <citation type="submission" date="2024-09" db="EMBL/GenBank/DDBJ databases">
        <authorList>
            <person name="Liu J."/>
        </authorList>
    </citation>
    <scope>NUCLEOTIDE SEQUENCE</scope>
    <source>
        <strain evidence="1">NBU2967</strain>
    </source>
</reference>
<gene>
    <name evidence="1" type="ORF">ACEZ3G_00480</name>
</gene>
<proteinExistence type="predicted"/>
<keyword evidence="2" id="KW-1185">Reference proteome</keyword>
<organism evidence="1 2">
    <name type="scientific">Meishania litoralis</name>
    <dbReference type="NCBI Taxonomy" id="3434685"/>
    <lineage>
        <taxon>Bacteria</taxon>
        <taxon>Pseudomonadati</taxon>
        <taxon>Bacteroidota</taxon>
        <taxon>Flavobacteriia</taxon>
        <taxon>Flavobacteriales</taxon>
        <taxon>Flavobacteriaceae</taxon>
        <taxon>Meishania</taxon>
    </lineage>
</organism>
<accession>A0ACC7LEI6</accession>